<accession>G5IAX6</accession>
<feature type="domain" description="NAD(+) hydrolase ThsA Sir2/TIR-associating SLOG" evidence="1">
    <location>
        <begin position="269"/>
        <end position="465"/>
    </location>
</feature>
<sequence length="487" mass="56273">MAEVYLSNKMEELEKFLNIVSEAILQGNMSLFLGAGSSMQYQAPSWNELIDNIDGNYNAGSNIDKAQYAELKGVDIKTEISKKTALIKFDKQNKNTYLNYLLNFDYKSLWTTNYDLIIEKVLEQKAKAYKVIYKYSHFQDLSYPGGCFLFKINGSCDDPKTIIVTKEDFINYRKSHEAYLILLKRELLCQNFLFLGCSFEDDILRICIKDILNCIENSEENYVSEHYAIIVEEKAEKLEYISKDLSIHYSIKCLTVQNVNQAYKIAYGISCKVKYGSVFVSGAKKYERHSDEENYGKIVCQNIVNAFMQFKDFPFKFISGMGMSIGHFICGTIKQNCKEKNLNLNRYLQMEPFPFTSKNDNDKHRENIINKAGIFLFVFGDLDEASDGIQNSGIWREYILAKKNKENILIPLPCGIDSISYRIFEEEKKEEDSFSAKYCDLLQNFDYKATNTDFYDALVDKIILTVREKMDNILDDIESSLKIVEAL</sequence>
<dbReference type="InterPro" id="IPR041486">
    <property type="entry name" value="ThsA_STALD"/>
</dbReference>
<dbReference type="Pfam" id="PF13289">
    <property type="entry name" value="SIR2_2"/>
    <property type="match status" value="1"/>
</dbReference>
<proteinExistence type="predicted"/>
<keyword evidence="3" id="KW-1185">Reference proteome</keyword>
<comment type="caution">
    <text evidence="2">The sequence shown here is derived from an EMBL/GenBank/DDBJ whole genome shotgun (WGS) entry which is preliminary data.</text>
</comment>
<organism evidence="2 3">
    <name type="scientific">Hungatella hathewayi WAL-18680</name>
    <dbReference type="NCBI Taxonomy" id="742737"/>
    <lineage>
        <taxon>Bacteria</taxon>
        <taxon>Bacillati</taxon>
        <taxon>Bacillota</taxon>
        <taxon>Clostridia</taxon>
        <taxon>Lachnospirales</taxon>
        <taxon>Lachnospiraceae</taxon>
        <taxon>Hungatella</taxon>
    </lineage>
</organism>
<evidence type="ECO:0000313" key="2">
    <source>
        <dbReference type="EMBL" id="EHI61291.1"/>
    </source>
</evidence>
<dbReference type="Pfam" id="PF18185">
    <property type="entry name" value="STALD"/>
    <property type="match status" value="1"/>
</dbReference>
<dbReference type="PATRIC" id="fig|742737.3.peg.652"/>
<name>G5IAX6_9FIRM</name>
<protein>
    <recommendedName>
        <fullName evidence="1">NAD(+) hydrolase ThsA Sir2/TIR-associating SLOG domain-containing protein</fullName>
    </recommendedName>
</protein>
<dbReference type="EMBL" id="ADLN01000005">
    <property type="protein sequence ID" value="EHI61291.1"/>
    <property type="molecule type" value="Genomic_DNA"/>
</dbReference>
<reference evidence="2 3" key="1">
    <citation type="submission" date="2011-08" db="EMBL/GenBank/DDBJ databases">
        <title>The Genome Sequence of Clostridium hathewayi WAL-18680.</title>
        <authorList>
            <consortium name="The Broad Institute Genome Sequencing Platform"/>
            <person name="Earl A."/>
            <person name="Ward D."/>
            <person name="Feldgarden M."/>
            <person name="Gevers D."/>
            <person name="Finegold S.M."/>
            <person name="Summanen P.H."/>
            <person name="Molitoris D.R."/>
            <person name="Song M."/>
            <person name="Daigneault M."/>
            <person name="Allen-Vercoe E."/>
            <person name="Young S.K."/>
            <person name="Zeng Q."/>
            <person name="Gargeya S."/>
            <person name="Fitzgerald M."/>
            <person name="Haas B."/>
            <person name="Abouelleil A."/>
            <person name="Alvarado L."/>
            <person name="Arachchi H.M."/>
            <person name="Berlin A."/>
            <person name="Brown A."/>
            <person name="Chapman S.B."/>
            <person name="Chen Z."/>
            <person name="Dunbar C."/>
            <person name="Freedman E."/>
            <person name="Gearin G."/>
            <person name="Gellesch M."/>
            <person name="Goldberg J."/>
            <person name="Griggs A."/>
            <person name="Gujja S."/>
            <person name="Heiman D."/>
            <person name="Howarth C."/>
            <person name="Larson L."/>
            <person name="Lui A."/>
            <person name="MacDonald P.J.P."/>
            <person name="Montmayeur A."/>
            <person name="Murphy C."/>
            <person name="Neiman D."/>
            <person name="Pearson M."/>
            <person name="Priest M."/>
            <person name="Roberts A."/>
            <person name="Saif S."/>
            <person name="Shea T."/>
            <person name="Shenoy N."/>
            <person name="Sisk P."/>
            <person name="Stolte C."/>
            <person name="Sykes S."/>
            <person name="Wortman J."/>
            <person name="Nusbaum C."/>
            <person name="Birren B."/>
        </authorList>
    </citation>
    <scope>NUCLEOTIDE SEQUENCE [LARGE SCALE GENOMIC DNA]</scope>
    <source>
        <strain evidence="2 3">WAL-18680</strain>
    </source>
</reference>
<dbReference type="AlphaFoldDB" id="G5IAX6"/>
<gene>
    <name evidence="2" type="ORF">HMPREF9473_00653</name>
</gene>
<dbReference type="RefSeq" id="WP_006778638.1">
    <property type="nucleotide sequence ID" value="NZ_CP040506.1"/>
</dbReference>
<evidence type="ECO:0000259" key="1">
    <source>
        <dbReference type="Pfam" id="PF18185"/>
    </source>
</evidence>
<evidence type="ECO:0000313" key="3">
    <source>
        <dbReference type="Proteomes" id="UP000005384"/>
    </source>
</evidence>
<dbReference type="HOGENOM" id="CLU_028011_0_0_9"/>
<dbReference type="OrthoDB" id="1688888at2"/>
<dbReference type="Proteomes" id="UP000005384">
    <property type="component" value="Unassembled WGS sequence"/>
</dbReference>